<evidence type="ECO:0000256" key="7">
    <source>
        <dbReference type="ARBA" id="ARBA00023062"/>
    </source>
</evidence>
<comment type="pathway">
    <text evidence="1">Amino-acid degradation; L-proline degradation into L-glutamate; L-glutamate from L-proline: step 2/2.</text>
</comment>
<keyword evidence="6" id="KW-0520">NAD</keyword>
<accession>A0A0M4ERL3</accession>
<dbReference type="InterPro" id="IPR015590">
    <property type="entry name" value="Aldehyde_DH_dom"/>
</dbReference>
<dbReference type="EC" id="1.2.1.88" evidence="3"/>
<evidence type="ECO:0000313" key="13">
    <source>
        <dbReference type="Proteomes" id="UP000494163"/>
    </source>
</evidence>
<proteinExistence type="inferred from homology"/>
<keyword evidence="7" id="KW-0642">Proline metabolism</keyword>
<dbReference type="EMBL" id="CP012526">
    <property type="protein sequence ID" value="ALC47826.1"/>
    <property type="molecule type" value="Genomic_DNA"/>
</dbReference>
<keyword evidence="13" id="KW-1185">Reference proteome</keyword>
<dbReference type="GO" id="GO:0010133">
    <property type="term" value="P:L-proline catabolic process to L-glutamate"/>
    <property type="evidence" value="ECO:0007669"/>
    <property type="project" value="TreeGrafter"/>
</dbReference>
<dbReference type="GO" id="GO:0003842">
    <property type="term" value="F:L-glutamate gamma-semialdehyde dehydrogenase activity"/>
    <property type="evidence" value="ECO:0007669"/>
    <property type="project" value="UniProtKB-EC"/>
</dbReference>
<evidence type="ECO:0000256" key="10">
    <source>
        <dbReference type="ARBA" id="ARBA00048142"/>
    </source>
</evidence>
<evidence type="ECO:0000256" key="3">
    <source>
        <dbReference type="ARBA" id="ARBA00012884"/>
    </source>
</evidence>
<dbReference type="InterPro" id="IPR016161">
    <property type="entry name" value="Ald_DH/histidinol_DH"/>
</dbReference>
<dbReference type="Proteomes" id="UP000494163">
    <property type="component" value="Chromosome 3R"/>
</dbReference>
<evidence type="ECO:0000256" key="1">
    <source>
        <dbReference type="ARBA" id="ARBA00004786"/>
    </source>
</evidence>
<evidence type="ECO:0000256" key="6">
    <source>
        <dbReference type="ARBA" id="ARBA00023027"/>
    </source>
</evidence>
<dbReference type="OMA" id="NVYYPYM"/>
<comment type="catalytic activity">
    <reaction evidence="10">
        <text>L-glutamate 5-semialdehyde + NAD(+) + H2O = L-glutamate + NADH + 2 H(+)</text>
        <dbReference type="Rhea" id="RHEA:30235"/>
        <dbReference type="ChEBI" id="CHEBI:15377"/>
        <dbReference type="ChEBI" id="CHEBI:15378"/>
        <dbReference type="ChEBI" id="CHEBI:29985"/>
        <dbReference type="ChEBI" id="CHEBI:57540"/>
        <dbReference type="ChEBI" id="CHEBI:57945"/>
        <dbReference type="ChEBI" id="CHEBI:58066"/>
        <dbReference type="EC" id="1.2.1.88"/>
    </reaction>
</comment>
<dbReference type="FunFam" id="3.40.605.10:FF:000006">
    <property type="entry name" value="1-pyrroline-5-carboxylate dehydrogenase"/>
    <property type="match status" value="1"/>
</dbReference>
<dbReference type="PANTHER" id="PTHR42862:SF1">
    <property type="entry name" value="DELTA-1-PYRROLINE-5-CARBOXYLATE DEHYDROGENASE 2, ISOFORM A-RELATED"/>
    <property type="match status" value="1"/>
</dbReference>
<evidence type="ECO:0000256" key="5">
    <source>
        <dbReference type="ARBA" id="ARBA00023002"/>
    </source>
</evidence>
<feature type="non-terminal residue" evidence="12">
    <location>
        <position position="1"/>
    </location>
</feature>
<evidence type="ECO:0000256" key="9">
    <source>
        <dbReference type="ARBA" id="ARBA00032259"/>
    </source>
</evidence>
<comment type="similarity">
    <text evidence="2">Belongs to the aldehyde dehydrogenase family.</text>
</comment>
<evidence type="ECO:0000256" key="2">
    <source>
        <dbReference type="ARBA" id="ARBA00009986"/>
    </source>
</evidence>
<evidence type="ECO:0000313" key="12">
    <source>
        <dbReference type="EMBL" id="ALC47826.1"/>
    </source>
</evidence>
<dbReference type="FunFam" id="3.40.309.10:FF:000005">
    <property type="entry name" value="1-pyrroline-5-carboxylate dehydrogenase 1"/>
    <property type="match status" value="1"/>
</dbReference>
<feature type="domain" description="Aldehyde dehydrogenase" evidence="11">
    <location>
        <begin position="60"/>
        <end position="521"/>
    </location>
</feature>
<dbReference type="OrthoDB" id="5322683at2759"/>
<feature type="non-terminal residue" evidence="12">
    <location>
        <position position="543"/>
    </location>
</feature>
<dbReference type="SMR" id="A0A0M4ERL3"/>
<organism evidence="12 13">
    <name type="scientific">Drosophila busckii</name>
    <name type="common">Fruit fly</name>
    <dbReference type="NCBI Taxonomy" id="30019"/>
    <lineage>
        <taxon>Eukaryota</taxon>
        <taxon>Metazoa</taxon>
        <taxon>Ecdysozoa</taxon>
        <taxon>Arthropoda</taxon>
        <taxon>Hexapoda</taxon>
        <taxon>Insecta</taxon>
        <taxon>Pterygota</taxon>
        <taxon>Neoptera</taxon>
        <taxon>Endopterygota</taxon>
        <taxon>Diptera</taxon>
        <taxon>Brachycera</taxon>
        <taxon>Muscomorpha</taxon>
        <taxon>Ephydroidea</taxon>
        <taxon>Drosophilidae</taxon>
        <taxon>Drosophila</taxon>
    </lineage>
</organism>
<dbReference type="PANTHER" id="PTHR42862">
    <property type="entry name" value="DELTA-1-PYRROLINE-5-CARBOXYLATE DEHYDROGENASE 1, ISOFORM A-RELATED"/>
    <property type="match status" value="1"/>
</dbReference>
<dbReference type="InterPro" id="IPR016162">
    <property type="entry name" value="Ald_DH_N"/>
</dbReference>
<dbReference type="AlphaFoldDB" id="A0A0M4ERL3"/>
<reference evidence="12 13" key="1">
    <citation type="submission" date="2015-08" db="EMBL/GenBank/DDBJ databases">
        <title>Ancestral chromatin configuration constrains chromatin evolution on differentiating sex chromosomes in Drosophila.</title>
        <authorList>
            <person name="Zhou Q."/>
            <person name="Bachtrog D."/>
        </authorList>
    </citation>
    <scope>NUCLEOTIDE SEQUENCE [LARGE SCALE GENOMIC DNA]</scope>
    <source>
        <tissue evidence="12">Whole larvae</tissue>
    </source>
</reference>
<name>A0A0M4ERL3_DROBS</name>
<evidence type="ECO:0000256" key="8">
    <source>
        <dbReference type="ARBA" id="ARBA00029864"/>
    </source>
</evidence>
<gene>
    <name evidence="12" type="ORF">Dbus_chr3Rg2576</name>
</gene>
<dbReference type="Gene3D" id="3.40.309.10">
    <property type="entry name" value="Aldehyde Dehydrogenase, Chain A, domain 2"/>
    <property type="match status" value="1"/>
</dbReference>
<evidence type="ECO:0000256" key="4">
    <source>
        <dbReference type="ARBA" id="ARBA00014421"/>
    </source>
</evidence>
<protein>
    <recommendedName>
        <fullName evidence="4">Delta-1-pyrroline-5-carboxylate dehydrogenase, mitochondrial</fullName>
        <ecNumber evidence="3">1.2.1.88</ecNumber>
    </recommendedName>
    <alternativeName>
        <fullName evidence="8">Aldehyde dehydrogenase family 4 member A1</fullName>
    </alternativeName>
    <alternativeName>
        <fullName evidence="9">L-glutamate gamma-semialdehyde dehydrogenase</fullName>
    </alternativeName>
</protein>
<dbReference type="STRING" id="30019.A0A0M4ERL3"/>
<dbReference type="InterPro" id="IPR050485">
    <property type="entry name" value="Proline_metab_enzyme"/>
</dbReference>
<sequence length="543" mass="61575">EHFDLLPIHNERLLSYTADSEERKELENALIQILNTVEKVPIMINGEEFYNKNEVFQILPYNIKQPVARYTQAHRNQIEKAIDVAVKAQVEWDHTKLSKRMAIWERAAKLIAQKYRFKIVAATMLGQGKTLRQAEIDVAELVDFLRINPVFLRDLANYEPVNDRPTACRNHMRMRGLTGFVAAISPFNYTSIAGNLAYTPALMGNAVLWKPSDSAILSNWYVFKALREAGVPDGVVNFVPAPEMIFASICTQHPKLAGVHFTGTAAVLKILWQLVAQKINVYENYPRLLGDCGGKNFHFVHSSADPRVAVACTVRAAFEYAGQKCSSCSMLYVPESMWEAQIRKPLMDVTRKLFVSEATYCDCFYSAVINKKAYDRIQVHLKYVHNNPHCEVLLGGTCSKKRGYYVDPTIVRITNLDDRLCKEELLAPILCVYVYKDENVHELMEKVSQINHGLSGSVFAKDDIFIKQACDAFKLNVGNLNINDKSTGSMVGHQPFGAGHMTGTNEKMGSPHYLMRWTSPQIIKESFEPHTNIYYPYMEISEK</sequence>
<dbReference type="GO" id="GO:0005759">
    <property type="term" value="C:mitochondrial matrix"/>
    <property type="evidence" value="ECO:0007669"/>
    <property type="project" value="TreeGrafter"/>
</dbReference>
<dbReference type="InterPro" id="IPR016163">
    <property type="entry name" value="Ald_DH_C"/>
</dbReference>
<keyword evidence="5" id="KW-0560">Oxidoreductase</keyword>
<dbReference type="SUPFAM" id="SSF53720">
    <property type="entry name" value="ALDH-like"/>
    <property type="match status" value="1"/>
</dbReference>
<evidence type="ECO:0000259" key="11">
    <source>
        <dbReference type="Pfam" id="PF00171"/>
    </source>
</evidence>
<dbReference type="Gene3D" id="3.40.605.10">
    <property type="entry name" value="Aldehyde Dehydrogenase, Chain A, domain 1"/>
    <property type="match status" value="1"/>
</dbReference>
<dbReference type="Pfam" id="PF00171">
    <property type="entry name" value="Aldedh"/>
    <property type="match status" value="1"/>
</dbReference>